<feature type="region of interest" description="Disordered" evidence="1">
    <location>
        <begin position="667"/>
        <end position="686"/>
    </location>
</feature>
<keyword evidence="3" id="KW-1185">Reference proteome</keyword>
<proteinExistence type="predicted"/>
<name>A0A2G5UIU7_9PELO</name>
<gene>
    <name evidence="2" type="primary">Cnig_chr_III.g10921</name>
    <name evidence="2" type="ORF">B9Z55_010921</name>
</gene>
<dbReference type="OrthoDB" id="5909158at2759"/>
<dbReference type="Proteomes" id="UP000230233">
    <property type="component" value="Chromosome III"/>
</dbReference>
<dbReference type="InterPro" id="IPR009497">
    <property type="entry name" value="Regulator_protein_PHA-1"/>
</dbReference>
<dbReference type="AlphaFoldDB" id="A0A2G5UIU7"/>
<feature type="compositionally biased region" description="Low complexity" evidence="1">
    <location>
        <begin position="668"/>
        <end position="686"/>
    </location>
</feature>
<dbReference type="EMBL" id="PDUG01000003">
    <property type="protein sequence ID" value="PIC39136.1"/>
    <property type="molecule type" value="Genomic_DNA"/>
</dbReference>
<evidence type="ECO:0000256" key="1">
    <source>
        <dbReference type="SAM" id="MobiDB-lite"/>
    </source>
</evidence>
<reference evidence="3" key="1">
    <citation type="submission" date="2017-10" db="EMBL/GenBank/DDBJ databases">
        <title>Rapid genome shrinkage in a self-fertile nematode reveals novel sperm competition proteins.</title>
        <authorList>
            <person name="Yin D."/>
            <person name="Schwarz E.M."/>
            <person name="Thomas C.G."/>
            <person name="Felde R.L."/>
            <person name="Korf I.F."/>
            <person name="Cutter A.D."/>
            <person name="Schartner C.M."/>
            <person name="Ralston E.J."/>
            <person name="Meyer B.J."/>
            <person name="Haag E.S."/>
        </authorList>
    </citation>
    <scope>NUCLEOTIDE SEQUENCE [LARGE SCALE GENOMIC DNA]</scope>
    <source>
        <strain evidence="3">JU1422</strain>
    </source>
</reference>
<evidence type="ECO:0000313" key="3">
    <source>
        <dbReference type="Proteomes" id="UP000230233"/>
    </source>
</evidence>
<organism evidence="2 3">
    <name type="scientific">Caenorhabditis nigoni</name>
    <dbReference type="NCBI Taxonomy" id="1611254"/>
    <lineage>
        <taxon>Eukaryota</taxon>
        <taxon>Metazoa</taxon>
        <taxon>Ecdysozoa</taxon>
        <taxon>Nematoda</taxon>
        <taxon>Chromadorea</taxon>
        <taxon>Rhabditida</taxon>
        <taxon>Rhabditina</taxon>
        <taxon>Rhabditomorpha</taxon>
        <taxon>Rhabditoidea</taxon>
        <taxon>Rhabditidae</taxon>
        <taxon>Peloderinae</taxon>
        <taxon>Caenorhabditis</taxon>
    </lineage>
</organism>
<feature type="region of interest" description="Disordered" evidence="1">
    <location>
        <begin position="457"/>
        <end position="478"/>
    </location>
</feature>
<accession>A0A2G5UIU7</accession>
<evidence type="ECO:0000313" key="2">
    <source>
        <dbReference type="EMBL" id="PIC39136.1"/>
    </source>
</evidence>
<comment type="caution">
    <text evidence="2">The sequence shown here is derived from an EMBL/GenBank/DDBJ whole genome shotgun (WGS) entry which is preliminary data.</text>
</comment>
<dbReference type="Pfam" id="PF06542">
    <property type="entry name" value="PHA-1"/>
    <property type="match status" value="1"/>
</dbReference>
<sequence>MKPNLNQALINQVFNDSNIVERIMDYIPTNFFMHQLEFRLVNKTFRYVCDGLVRKFYQTLNITHDSRGQYNEVFFGKLYINDEEVKIQHLYNYLKSISQFTVREVRINHLFLLNDEHQRRIHDYIVKELIGDKKAEVEIFTGMDNICHPGCNDCLQIAKQCNEYGPVQLNYLTQPNIPKQFEKLIITDYLLDDVANKCVRSSEVKENCINALNQMITSDISCNILQLNVSGCRRKSRSAPRRSKNAMPMPREILNAILLKWNVKSVILKFVDVTRQDIQKKKWIKSKWFTEFRFNDSYNTVNPSSLDLKFPKVEVDFGASPIHHELLVEDAIEKFLSRASSQNIIANIRRVFPTDRISIRFCQWTASHIRYVFDRLLQQIFRDEYENLEVDIQLVVSKKKKIYFAHSDKIKKNNDVIKYKLNVIKEIPPDLLLKCKKFNETTGLDCYRHELHAGGEDEEDPGGFHISPAHNPSPGPSSHLVHSFLNISQPTTLILYRLTLFNMPSSTSSSSNKSAIPSHGIKKIEKRLTATQYVRKYTEMLVLGVRKTYALERLIDANCPIRAFEENLTEKVLEKHIAPSGMYTYHLNKLTQKFAEIRRKDMITAQRRVAESRECNAYIENQKTILDQKTQEEVNELFAAAMGSTGAPKKTSIKPDYSKYRIVKRFKSTASSSTTSSPTSSSLTSQ</sequence>
<protein>
    <submittedName>
        <fullName evidence="2">Uncharacterized protein</fullName>
    </submittedName>
</protein>